<reference evidence="4 5" key="1">
    <citation type="submission" date="2020-08" db="EMBL/GenBank/DDBJ databases">
        <title>Genomic Encyclopedia of Type Strains, Phase IV (KMG-IV): sequencing the most valuable type-strain genomes for metagenomic binning, comparative biology and taxonomic classification.</title>
        <authorList>
            <person name="Goeker M."/>
        </authorList>
    </citation>
    <scope>NUCLEOTIDE SEQUENCE [LARGE SCALE GENOMIC DNA]</scope>
    <source>
        <strain evidence="4 5">DSM 26718</strain>
    </source>
</reference>
<dbReference type="PANTHER" id="PTHR46580:SF4">
    <property type="entry name" value="ATP_GTP-BINDING PROTEIN"/>
    <property type="match status" value="1"/>
</dbReference>
<evidence type="ECO:0000313" key="5">
    <source>
        <dbReference type="Proteomes" id="UP000532746"/>
    </source>
</evidence>
<dbReference type="EMBL" id="JACHGG010000002">
    <property type="protein sequence ID" value="MBB6058629.1"/>
    <property type="molecule type" value="Genomic_DNA"/>
</dbReference>
<gene>
    <name evidence="4" type="ORF">HNQ93_001475</name>
</gene>
<dbReference type="InterPro" id="IPR032812">
    <property type="entry name" value="SbsA_Ig"/>
</dbReference>
<name>A0A7W9WAD1_9BACT</name>
<dbReference type="InterPro" id="IPR013517">
    <property type="entry name" value="FG-GAP"/>
</dbReference>
<feature type="chain" id="PRO_5030808786" description="SbsA Ig-like domain-containing protein" evidence="2">
    <location>
        <begin position="25"/>
        <end position="935"/>
    </location>
</feature>
<sequence>MSFYSSRAALLSAALLMPWLASEAQVPVVTNRLPAASSHHASLQAPVQLTFSQPMSAAAARPDAIRVVSGWRGPLTGTYTGAGTSTIVFQPTRPLLPGEPVRVGVLPTATSLGDAPAAPASYLFRAGVTPSPGVFPVPQEETVAWQPNYLQVADINQDGYPDFLTSNRKAKSVSVRLGNGRSSFMAMPDISLSYTPEQVVMADVNKDGKLDFLALNMVASLVEIYQGDGKGGFSYMGSTYPGNSPNQLALGDLNADGNPDIVVSNTYPATINIRMGDGKGGFTGTRYVSLNQTPSHVALADINQDEKLDFVLTNTNKSSLSVGLGTGTGTFSNIKDLTVGSQPRELVIADVNGDRLPDLAFIIGNYSTSANALVSVRLGDGKGGFSAGLPDVTIGIAPRQLLIRDVNADGNPDLLSANTLSSTASVRLGAGNGRFSGAAEVATDHHPVSLAVADVDTDGDLDLLTANEGIINDDNNTVSIRPGNGRGEFTSVLNLPVDAGPAHTATGDLNGDSLLDFVTTSETAGTVSIHLSTGRGTFRRLPDLAVGDGSRFAALGDVNNDGRLDLLTAHINNPANVNVRLGNGQGGFGTATMLNTNGAPNVLILADCNHDGRLDLFGSNYSNNTVSVRLGNGQGGFTGTTNLAIGNSYGPYGLVVDDVNHDGHPDLLVINSGIGVNSMGIWLGNGQGGFSKLAETPAGGSPNCIDSGDINNDGHLDVVIGNFQEYKVTVLLGNGQGAFPATTPVASSRVVSDVKLGDVNGDGNLDLMTSIYLGRQVQVRFGDGTGQFSPTPQVLSVGVEPDGLVLADMDGDGDLDILASCEQANYVAVRFNGSVQAPVLATKAPVAAAAAALPLSCYPNPTADGLLTVDMTAFARTTVELSVWTTLGQPVYTRQITRPEPAYTIALPAALPAGVYLVQVRAADGRRATGRIVRN</sequence>
<dbReference type="RefSeq" id="WP_183403175.1">
    <property type="nucleotide sequence ID" value="NZ_JACHGG010000002.1"/>
</dbReference>
<accession>A0A7W9WAD1</accession>
<dbReference type="InterPro" id="IPR028994">
    <property type="entry name" value="Integrin_alpha_N"/>
</dbReference>
<dbReference type="NCBIfam" id="TIGR04183">
    <property type="entry name" value="Por_Secre_tail"/>
    <property type="match status" value="1"/>
</dbReference>
<dbReference type="Gene3D" id="2.30.30.100">
    <property type="match status" value="3"/>
</dbReference>
<dbReference type="Proteomes" id="UP000532746">
    <property type="component" value="Unassembled WGS sequence"/>
</dbReference>
<dbReference type="PANTHER" id="PTHR46580">
    <property type="entry name" value="SENSOR KINASE-RELATED"/>
    <property type="match status" value="1"/>
</dbReference>
<dbReference type="Gene3D" id="2.130.10.130">
    <property type="entry name" value="Integrin alpha, N-terminal"/>
    <property type="match status" value="3"/>
</dbReference>
<comment type="caution">
    <text evidence="4">The sequence shown here is derived from an EMBL/GenBank/DDBJ whole genome shotgun (WGS) entry which is preliminary data.</text>
</comment>
<evidence type="ECO:0000313" key="4">
    <source>
        <dbReference type="EMBL" id="MBB6058629.1"/>
    </source>
</evidence>
<evidence type="ECO:0000256" key="1">
    <source>
        <dbReference type="ARBA" id="ARBA00022729"/>
    </source>
</evidence>
<evidence type="ECO:0000259" key="3">
    <source>
        <dbReference type="Pfam" id="PF13205"/>
    </source>
</evidence>
<dbReference type="Pfam" id="PF13205">
    <property type="entry name" value="Big_5"/>
    <property type="match status" value="1"/>
</dbReference>
<dbReference type="Pfam" id="PF13517">
    <property type="entry name" value="FG-GAP_3"/>
    <property type="match status" value="5"/>
</dbReference>
<keyword evidence="5" id="KW-1185">Reference proteome</keyword>
<dbReference type="InterPro" id="IPR026444">
    <property type="entry name" value="Secre_tail"/>
</dbReference>
<protein>
    <recommendedName>
        <fullName evidence="3">SbsA Ig-like domain-containing protein</fullName>
    </recommendedName>
</protein>
<feature type="domain" description="SbsA Ig-like" evidence="3">
    <location>
        <begin position="26"/>
        <end position="112"/>
    </location>
</feature>
<organism evidence="4 5">
    <name type="scientific">Hymenobacter luteus</name>
    <dbReference type="NCBI Taxonomy" id="1411122"/>
    <lineage>
        <taxon>Bacteria</taxon>
        <taxon>Pseudomonadati</taxon>
        <taxon>Bacteroidota</taxon>
        <taxon>Cytophagia</taxon>
        <taxon>Cytophagales</taxon>
        <taxon>Hymenobacteraceae</taxon>
        <taxon>Hymenobacter</taxon>
    </lineage>
</organism>
<feature type="signal peptide" evidence="2">
    <location>
        <begin position="1"/>
        <end position="24"/>
    </location>
</feature>
<keyword evidence="1 2" id="KW-0732">Signal</keyword>
<evidence type="ECO:0000256" key="2">
    <source>
        <dbReference type="SAM" id="SignalP"/>
    </source>
</evidence>
<dbReference type="Gene3D" id="2.60.40.3710">
    <property type="match status" value="1"/>
</dbReference>
<dbReference type="AlphaFoldDB" id="A0A7W9WAD1"/>
<dbReference type="SUPFAM" id="SSF69318">
    <property type="entry name" value="Integrin alpha N-terminal domain"/>
    <property type="match status" value="2"/>
</dbReference>
<proteinExistence type="predicted"/>